<keyword evidence="2" id="KW-1133">Transmembrane helix</keyword>
<evidence type="ECO:0000256" key="2">
    <source>
        <dbReference type="SAM" id="Phobius"/>
    </source>
</evidence>
<dbReference type="EMBL" id="BJYG01000012">
    <property type="protein sequence ID" value="GEN62882.1"/>
    <property type="molecule type" value="Genomic_DNA"/>
</dbReference>
<reference evidence="3 4" key="1">
    <citation type="submission" date="2019-07" db="EMBL/GenBank/DDBJ databases">
        <title>Whole genome shotgun sequence of Acetobacter oeni NBRC 105207.</title>
        <authorList>
            <person name="Hosoyama A."/>
            <person name="Uohara A."/>
            <person name="Ohji S."/>
            <person name="Ichikawa N."/>
        </authorList>
    </citation>
    <scope>NUCLEOTIDE SEQUENCE [LARGE SCALE GENOMIC DNA]</scope>
    <source>
        <strain evidence="3 4">NBRC 105207</strain>
    </source>
</reference>
<proteinExistence type="predicted"/>
<dbReference type="AlphaFoldDB" id="A0A511XIV8"/>
<evidence type="ECO:0000313" key="4">
    <source>
        <dbReference type="Proteomes" id="UP000321746"/>
    </source>
</evidence>
<keyword evidence="2" id="KW-0472">Membrane</keyword>
<gene>
    <name evidence="3" type="ORF">AOE01nite_11060</name>
</gene>
<comment type="caution">
    <text evidence="3">The sequence shown here is derived from an EMBL/GenBank/DDBJ whole genome shotgun (WGS) entry which is preliminary data.</text>
</comment>
<feature type="region of interest" description="Disordered" evidence="1">
    <location>
        <begin position="74"/>
        <end position="95"/>
    </location>
</feature>
<organism evidence="3 4">
    <name type="scientific">Acetobacter oeni</name>
    <dbReference type="NCBI Taxonomy" id="304077"/>
    <lineage>
        <taxon>Bacteria</taxon>
        <taxon>Pseudomonadati</taxon>
        <taxon>Pseudomonadota</taxon>
        <taxon>Alphaproteobacteria</taxon>
        <taxon>Acetobacterales</taxon>
        <taxon>Acetobacteraceae</taxon>
        <taxon>Acetobacter</taxon>
    </lineage>
</organism>
<keyword evidence="4" id="KW-1185">Reference proteome</keyword>
<name>A0A511XIV8_9PROT</name>
<accession>A0A511XIV8</accession>
<evidence type="ECO:0000256" key="1">
    <source>
        <dbReference type="SAM" id="MobiDB-lite"/>
    </source>
</evidence>
<evidence type="ECO:0000313" key="3">
    <source>
        <dbReference type="EMBL" id="GEN62882.1"/>
    </source>
</evidence>
<feature type="transmembrane region" description="Helical" evidence="2">
    <location>
        <begin position="30"/>
        <end position="55"/>
    </location>
</feature>
<dbReference type="Proteomes" id="UP000321746">
    <property type="component" value="Unassembled WGS sequence"/>
</dbReference>
<protein>
    <submittedName>
        <fullName evidence="3">Uncharacterized protein</fullName>
    </submittedName>
</protein>
<keyword evidence="2" id="KW-0812">Transmembrane</keyword>
<dbReference type="RefSeq" id="WP_146886937.1">
    <property type="nucleotide sequence ID" value="NZ_BJYG01000012.1"/>
</dbReference>
<sequence>MKKNFLESKLESLKAPAMDTKLDRHPAAKLVVIGLIVLAALGMLVYIVTSLISAYHASTQPGAIRNQTQSLDCRMISSDKPGGDPARCATDRPTR</sequence>